<keyword evidence="7" id="KW-0175">Coiled coil</keyword>
<accession>A0ABT0AAV3</accession>
<evidence type="ECO:0000256" key="5">
    <source>
        <dbReference type="ARBA" id="ARBA00022833"/>
    </source>
</evidence>
<evidence type="ECO:0000256" key="3">
    <source>
        <dbReference type="ARBA" id="ARBA00022723"/>
    </source>
</evidence>
<dbReference type="Proteomes" id="UP001162802">
    <property type="component" value="Unassembled WGS sequence"/>
</dbReference>
<reference evidence="10" key="1">
    <citation type="submission" date="2022-03" db="EMBL/GenBank/DDBJ databases">
        <title>Identification of a novel bacterium isolated from mangrove sediments.</title>
        <authorList>
            <person name="Pan X."/>
        </authorList>
    </citation>
    <scope>NUCLEOTIDE SEQUENCE</scope>
    <source>
        <strain evidence="10">B2637</strain>
    </source>
</reference>
<evidence type="ECO:0000256" key="1">
    <source>
        <dbReference type="ARBA" id="ARBA00001947"/>
    </source>
</evidence>
<keyword evidence="3" id="KW-0479">Metal-binding</keyword>
<feature type="coiled-coil region" evidence="7">
    <location>
        <begin position="172"/>
        <end position="213"/>
    </location>
</feature>
<keyword evidence="6" id="KW-0482">Metalloprotease</keyword>
<comment type="caution">
    <text evidence="10">The sequence shown here is derived from an EMBL/GenBank/DDBJ whole genome shotgun (WGS) entry which is preliminary data.</text>
</comment>
<keyword evidence="8" id="KW-0732">Signal</keyword>
<dbReference type="PANTHER" id="PTHR21666">
    <property type="entry name" value="PEPTIDASE-RELATED"/>
    <property type="match status" value="1"/>
</dbReference>
<evidence type="ECO:0000256" key="2">
    <source>
        <dbReference type="ARBA" id="ARBA00022670"/>
    </source>
</evidence>
<evidence type="ECO:0000256" key="8">
    <source>
        <dbReference type="SAM" id="SignalP"/>
    </source>
</evidence>
<dbReference type="CDD" id="cd12797">
    <property type="entry name" value="M23_peptidase"/>
    <property type="match status" value="1"/>
</dbReference>
<organism evidence="10 11">
    <name type="scientific">Novosphingobium mangrovi</name>
    <name type="common">ex Hu et al. 2023</name>
    <dbReference type="NCBI Taxonomy" id="2930094"/>
    <lineage>
        <taxon>Bacteria</taxon>
        <taxon>Pseudomonadati</taxon>
        <taxon>Pseudomonadota</taxon>
        <taxon>Alphaproteobacteria</taxon>
        <taxon>Sphingomonadales</taxon>
        <taxon>Sphingomonadaceae</taxon>
        <taxon>Novosphingobium</taxon>
    </lineage>
</organism>
<feature type="chain" id="PRO_5046741125" evidence="8">
    <location>
        <begin position="26"/>
        <end position="411"/>
    </location>
</feature>
<keyword evidence="4" id="KW-0378">Hydrolase</keyword>
<dbReference type="Gene3D" id="1.20.5.340">
    <property type="match status" value="1"/>
</dbReference>
<evidence type="ECO:0000313" key="10">
    <source>
        <dbReference type="EMBL" id="MCJ1960333.1"/>
    </source>
</evidence>
<dbReference type="InterPro" id="IPR050570">
    <property type="entry name" value="Cell_wall_metabolism_enzyme"/>
</dbReference>
<keyword evidence="2" id="KW-0645">Protease</keyword>
<evidence type="ECO:0000259" key="9">
    <source>
        <dbReference type="Pfam" id="PF01551"/>
    </source>
</evidence>
<protein>
    <submittedName>
        <fullName evidence="10">Peptidoglycan DD-metalloendopeptidase family protein</fullName>
    </submittedName>
</protein>
<sequence>MTRTLRLFLISGIAAAGLLTGHALSQTDPFSDAAPRLDAAKTREEIRAAEREGAEVRKRAEALEKRARAASEAVEKTAREAAALAARIQENEAEIAVQEGKVALVTAQRRELRERLATRQGPLARLTGALQRLSRRPTLLALLRPGSVRDAVYMRALFDTMLPEVEKRTVALRREIEEGRKLERQAQAAEANLRKAHKDMLAKRKELAALETRQRLASHEVGGNAARESRRALALAERANDLGDLVAAMDSRGRLRDELSALPGPLMRPADPNAPRVIDASQFVPPPEGLSSWSLPVMGRLVTGFGEDAPGEIRARGITLATRPNAQIVAPAAGRVAFAGPYRGHGRIVILEHDGDWISLVTGLARLDVEVGETLVAGAPMGIAGPRDPEVMVELRRGGEPVNPLQFIREL</sequence>
<keyword evidence="11" id="KW-1185">Reference proteome</keyword>
<gene>
    <name evidence="10" type="ORF">MTR65_06560</name>
</gene>
<dbReference type="Pfam" id="PF01551">
    <property type="entry name" value="Peptidase_M23"/>
    <property type="match status" value="1"/>
</dbReference>
<dbReference type="InterPro" id="IPR016047">
    <property type="entry name" value="M23ase_b-sheet_dom"/>
</dbReference>
<dbReference type="Gene3D" id="2.70.70.10">
    <property type="entry name" value="Glucose Permease (Domain IIA)"/>
    <property type="match status" value="1"/>
</dbReference>
<evidence type="ECO:0000256" key="4">
    <source>
        <dbReference type="ARBA" id="ARBA00022801"/>
    </source>
</evidence>
<proteinExistence type="predicted"/>
<dbReference type="PANTHER" id="PTHR21666:SF288">
    <property type="entry name" value="CELL DIVISION PROTEIN YTFB"/>
    <property type="match status" value="1"/>
</dbReference>
<feature type="domain" description="M23ase beta-sheet core" evidence="9">
    <location>
        <begin position="316"/>
        <end position="404"/>
    </location>
</feature>
<dbReference type="RefSeq" id="WP_243798353.1">
    <property type="nucleotide sequence ID" value="NZ_JALHAT010000006.1"/>
</dbReference>
<evidence type="ECO:0000256" key="6">
    <source>
        <dbReference type="ARBA" id="ARBA00023049"/>
    </source>
</evidence>
<keyword evidence="5" id="KW-0862">Zinc</keyword>
<dbReference type="EMBL" id="JALHAT010000006">
    <property type="protein sequence ID" value="MCJ1960333.1"/>
    <property type="molecule type" value="Genomic_DNA"/>
</dbReference>
<evidence type="ECO:0000256" key="7">
    <source>
        <dbReference type="SAM" id="Coils"/>
    </source>
</evidence>
<comment type="cofactor">
    <cofactor evidence="1">
        <name>Zn(2+)</name>
        <dbReference type="ChEBI" id="CHEBI:29105"/>
    </cofactor>
</comment>
<dbReference type="InterPro" id="IPR011055">
    <property type="entry name" value="Dup_hybrid_motif"/>
</dbReference>
<name>A0ABT0AAV3_9SPHN</name>
<feature type="signal peptide" evidence="8">
    <location>
        <begin position="1"/>
        <end position="25"/>
    </location>
</feature>
<dbReference type="SUPFAM" id="SSF51261">
    <property type="entry name" value="Duplicated hybrid motif"/>
    <property type="match status" value="1"/>
</dbReference>
<feature type="coiled-coil region" evidence="7">
    <location>
        <begin position="39"/>
        <end position="94"/>
    </location>
</feature>
<evidence type="ECO:0000313" key="11">
    <source>
        <dbReference type="Proteomes" id="UP001162802"/>
    </source>
</evidence>